<dbReference type="InterPro" id="IPR015424">
    <property type="entry name" value="PyrdxlP-dep_Trfase"/>
</dbReference>
<evidence type="ECO:0000256" key="5">
    <source>
        <dbReference type="ARBA" id="ARBA00023163"/>
    </source>
</evidence>
<dbReference type="EMBL" id="FNYY01000002">
    <property type="protein sequence ID" value="SEI83071.1"/>
    <property type="molecule type" value="Genomic_DNA"/>
</dbReference>
<dbReference type="GO" id="GO:0008483">
    <property type="term" value="F:transaminase activity"/>
    <property type="evidence" value="ECO:0007669"/>
    <property type="project" value="UniProtKB-KW"/>
</dbReference>
<dbReference type="SUPFAM" id="SSF53383">
    <property type="entry name" value="PLP-dependent transferases"/>
    <property type="match status" value="1"/>
</dbReference>
<dbReference type="Gene3D" id="3.40.640.10">
    <property type="entry name" value="Type I PLP-dependent aspartate aminotransferase-like (Major domain)"/>
    <property type="match status" value="1"/>
</dbReference>
<evidence type="ECO:0000259" key="6">
    <source>
        <dbReference type="PROSITE" id="PS50949"/>
    </source>
</evidence>
<sequence length="465" mass="50991">MDTISIGDISGMDGPKYRAVAELIGSAIAEGKLARGDKLPPVRDLAWELKITPGTVARAYSVLTDKGVLRAEVGRGTFVAGQDDRAAPEPRLLIRNPPRETGIVSLFSPQLPDVGQVDAIRRTLREVAESDATDLLNYPSAGASDSARQAAARWLSTARLGPVDPDRLVFTHGGQNAVSLVMQCVLRGRRPVILVEELSYPGFRRAAELLRAEVVPVPMDARGVIPEELDRLARTHAAQLFCTSPEVQSPTCLHTPLDRREAIAEVARARGLNILEDDCYRLSETRLPGYRMLLPDQTWYIASISKLLTPALRVGFAVAPRGSDTTLRRAAEYGFFGLSTPLAEMIGRLLGAASADRLVAEVRTEVERYIRVGVNTLGSYDLTWNPDVPFFWLRLPEGWRVSAFCQAAEAQGLKIRSAEDFAMRDARVPHAVRIAVNAEVTLASFEDAMLRLRRLLDKPPENIGV</sequence>
<dbReference type="PANTHER" id="PTHR46577:SF1">
    <property type="entry name" value="HTH-TYPE TRANSCRIPTIONAL REGULATORY PROTEIN GABR"/>
    <property type="match status" value="1"/>
</dbReference>
<dbReference type="Proteomes" id="UP000182932">
    <property type="component" value="Unassembled WGS sequence"/>
</dbReference>
<evidence type="ECO:0000313" key="8">
    <source>
        <dbReference type="Proteomes" id="UP000182932"/>
    </source>
</evidence>
<dbReference type="RefSeq" id="WP_048531083.1">
    <property type="nucleotide sequence ID" value="NZ_FNYY01000002.1"/>
</dbReference>
<dbReference type="AlphaFoldDB" id="A0A975W7P5"/>
<evidence type="ECO:0000256" key="4">
    <source>
        <dbReference type="ARBA" id="ARBA00023125"/>
    </source>
</evidence>
<evidence type="ECO:0000256" key="1">
    <source>
        <dbReference type="ARBA" id="ARBA00005384"/>
    </source>
</evidence>
<keyword evidence="2" id="KW-0663">Pyridoxal phosphate</keyword>
<keyword evidence="3" id="KW-0805">Transcription regulation</keyword>
<evidence type="ECO:0000256" key="2">
    <source>
        <dbReference type="ARBA" id="ARBA00022898"/>
    </source>
</evidence>
<dbReference type="CDD" id="cd07377">
    <property type="entry name" value="WHTH_GntR"/>
    <property type="match status" value="1"/>
</dbReference>
<gene>
    <name evidence="7" type="ORF">SAMN04487940_102146</name>
</gene>
<keyword evidence="7" id="KW-0032">Aminotransferase</keyword>
<protein>
    <submittedName>
        <fullName evidence="7">DNA-binding transcriptional regulator, MocR family, contains an aminotransferase domain</fullName>
    </submittedName>
</protein>
<dbReference type="InterPro" id="IPR015421">
    <property type="entry name" value="PyrdxlP-dep_Trfase_major"/>
</dbReference>
<dbReference type="SMART" id="SM00345">
    <property type="entry name" value="HTH_GNTR"/>
    <property type="match status" value="1"/>
</dbReference>
<proteinExistence type="inferred from homology"/>
<organism evidence="7 8">
    <name type="scientific">Marinovum algicola</name>
    <dbReference type="NCBI Taxonomy" id="42444"/>
    <lineage>
        <taxon>Bacteria</taxon>
        <taxon>Pseudomonadati</taxon>
        <taxon>Pseudomonadota</taxon>
        <taxon>Alphaproteobacteria</taxon>
        <taxon>Rhodobacterales</taxon>
        <taxon>Roseobacteraceae</taxon>
        <taxon>Marinovum</taxon>
    </lineage>
</organism>
<name>A0A975W7P5_9RHOB</name>
<dbReference type="GO" id="GO:0003677">
    <property type="term" value="F:DNA binding"/>
    <property type="evidence" value="ECO:0007669"/>
    <property type="project" value="UniProtKB-KW"/>
</dbReference>
<keyword evidence="7" id="KW-0808">Transferase</keyword>
<reference evidence="7 8" key="1">
    <citation type="submission" date="2016-10" db="EMBL/GenBank/DDBJ databases">
        <authorList>
            <person name="Varghese N."/>
            <person name="Submissions S."/>
        </authorList>
    </citation>
    <scope>NUCLEOTIDE SEQUENCE [LARGE SCALE GENOMIC DNA]</scope>
    <source>
        <strain evidence="7 8">FF3</strain>
    </source>
</reference>
<keyword evidence="5" id="KW-0804">Transcription</keyword>
<accession>A0A975W7P5</accession>
<dbReference type="GeneID" id="80817017"/>
<dbReference type="InterPro" id="IPR036388">
    <property type="entry name" value="WH-like_DNA-bd_sf"/>
</dbReference>
<evidence type="ECO:0000256" key="3">
    <source>
        <dbReference type="ARBA" id="ARBA00023015"/>
    </source>
</evidence>
<dbReference type="PANTHER" id="PTHR46577">
    <property type="entry name" value="HTH-TYPE TRANSCRIPTIONAL REGULATORY PROTEIN GABR"/>
    <property type="match status" value="1"/>
</dbReference>
<feature type="domain" description="HTH gntR-type" evidence="6">
    <location>
        <begin position="14"/>
        <end position="82"/>
    </location>
</feature>
<dbReference type="GO" id="GO:0003700">
    <property type="term" value="F:DNA-binding transcription factor activity"/>
    <property type="evidence" value="ECO:0007669"/>
    <property type="project" value="InterPro"/>
</dbReference>
<dbReference type="InterPro" id="IPR051446">
    <property type="entry name" value="HTH_trans_reg/aminotransferase"/>
</dbReference>
<dbReference type="GO" id="GO:0030170">
    <property type="term" value="F:pyridoxal phosphate binding"/>
    <property type="evidence" value="ECO:0007669"/>
    <property type="project" value="InterPro"/>
</dbReference>
<dbReference type="SUPFAM" id="SSF46785">
    <property type="entry name" value="Winged helix' DNA-binding domain"/>
    <property type="match status" value="1"/>
</dbReference>
<dbReference type="InterPro" id="IPR000524">
    <property type="entry name" value="Tscrpt_reg_HTH_GntR"/>
</dbReference>
<keyword evidence="8" id="KW-1185">Reference proteome</keyword>
<dbReference type="Gene3D" id="1.10.10.10">
    <property type="entry name" value="Winged helix-like DNA-binding domain superfamily/Winged helix DNA-binding domain"/>
    <property type="match status" value="1"/>
</dbReference>
<comment type="similarity">
    <text evidence="1">In the C-terminal section; belongs to the class-I pyridoxal-phosphate-dependent aminotransferase family.</text>
</comment>
<dbReference type="CDD" id="cd00609">
    <property type="entry name" value="AAT_like"/>
    <property type="match status" value="1"/>
</dbReference>
<evidence type="ECO:0000313" key="7">
    <source>
        <dbReference type="EMBL" id="SEI83071.1"/>
    </source>
</evidence>
<dbReference type="Pfam" id="PF00392">
    <property type="entry name" value="GntR"/>
    <property type="match status" value="1"/>
</dbReference>
<dbReference type="InterPro" id="IPR036390">
    <property type="entry name" value="WH_DNA-bd_sf"/>
</dbReference>
<comment type="caution">
    <text evidence="7">The sequence shown here is derived from an EMBL/GenBank/DDBJ whole genome shotgun (WGS) entry which is preliminary data.</text>
</comment>
<dbReference type="InterPro" id="IPR004839">
    <property type="entry name" value="Aminotransferase_I/II_large"/>
</dbReference>
<dbReference type="PROSITE" id="PS50949">
    <property type="entry name" value="HTH_GNTR"/>
    <property type="match status" value="1"/>
</dbReference>
<keyword evidence="4 7" id="KW-0238">DNA-binding</keyword>
<dbReference type="Pfam" id="PF00155">
    <property type="entry name" value="Aminotran_1_2"/>
    <property type="match status" value="1"/>
</dbReference>